<dbReference type="InterPro" id="IPR000620">
    <property type="entry name" value="EamA_dom"/>
</dbReference>
<dbReference type="AlphaFoldDB" id="A0A4S3M6J4"/>
<dbReference type="Pfam" id="PF00892">
    <property type="entry name" value="EamA"/>
    <property type="match status" value="2"/>
</dbReference>
<evidence type="ECO:0000256" key="1">
    <source>
        <dbReference type="SAM" id="Phobius"/>
    </source>
</evidence>
<feature type="transmembrane region" description="Helical" evidence="1">
    <location>
        <begin position="167"/>
        <end position="188"/>
    </location>
</feature>
<feature type="transmembrane region" description="Helical" evidence="1">
    <location>
        <begin position="249"/>
        <end position="267"/>
    </location>
</feature>
<keyword evidence="1" id="KW-0472">Membrane</keyword>
<feature type="domain" description="EamA" evidence="2">
    <location>
        <begin position="1"/>
        <end position="127"/>
    </location>
</feature>
<comment type="caution">
    <text evidence="3">The sequence shown here is derived from an EMBL/GenBank/DDBJ whole genome shotgun (WGS) entry which is preliminary data.</text>
</comment>
<dbReference type="SUPFAM" id="SSF103481">
    <property type="entry name" value="Multidrug resistance efflux transporter EmrE"/>
    <property type="match status" value="2"/>
</dbReference>
<gene>
    <name evidence="3" type="ORF">E7681_14795</name>
</gene>
<keyword evidence="1" id="KW-0812">Transmembrane</keyword>
<evidence type="ECO:0000259" key="2">
    <source>
        <dbReference type="Pfam" id="PF00892"/>
    </source>
</evidence>
<feature type="transmembrane region" description="Helical" evidence="1">
    <location>
        <begin position="112"/>
        <end position="130"/>
    </location>
</feature>
<keyword evidence="4" id="KW-1185">Reference proteome</keyword>
<evidence type="ECO:0000313" key="4">
    <source>
        <dbReference type="Proteomes" id="UP000306113"/>
    </source>
</evidence>
<protein>
    <submittedName>
        <fullName evidence="3">DMT family transporter</fullName>
    </submittedName>
</protein>
<dbReference type="OrthoDB" id="9812899at2"/>
<feature type="transmembrane region" description="Helical" evidence="1">
    <location>
        <begin position="224"/>
        <end position="243"/>
    </location>
</feature>
<dbReference type="EMBL" id="SSMD01000007">
    <property type="protein sequence ID" value="THD72688.1"/>
    <property type="molecule type" value="Genomic_DNA"/>
</dbReference>
<evidence type="ECO:0000313" key="3">
    <source>
        <dbReference type="EMBL" id="THD72688.1"/>
    </source>
</evidence>
<dbReference type="Gene3D" id="1.10.3730.20">
    <property type="match status" value="1"/>
</dbReference>
<dbReference type="PANTHER" id="PTHR22911">
    <property type="entry name" value="ACYL-MALONYL CONDENSING ENZYME-RELATED"/>
    <property type="match status" value="1"/>
</dbReference>
<proteinExistence type="predicted"/>
<feature type="transmembrane region" description="Helical" evidence="1">
    <location>
        <begin position="64"/>
        <end position="82"/>
    </location>
</feature>
<dbReference type="InterPro" id="IPR037185">
    <property type="entry name" value="EmrE-like"/>
</dbReference>
<feature type="transmembrane region" description="Helical" evidence="1">
    <location>
        <begin position="136"/>
        <end position="155"/>
    </location>
</feature>
<accession>A0A4S3M6J4</accession>
<dbReference type="GO" id="GO:0016020">
    <property type="term" value="C:membrane"/>
    <property type="evidence" value="ECO:0007669"/>
    <property type="project" value="InterPro"/>
</dbReference>
<name>A0A4S3M6J4_9RHOB</name>
<feature type="transmembrane region" description="Helical" evidence="1">
    <location>
        <begin position="194"/>
        <end position="212"/>
    </location>
</feature>
<keyword evidence="1" id="KW-1133">Transmembrane helix</keyword>
<sequence>MIGAIFFFSAMDATAKELTRHIGTLPTVWSRYAGQSLMVLLIVSPRLKQVARTQFPWLQLARSVLLMIGTVCFFSGLAHIGLAEATAIMDINPVLITLGAALFLGEHLGPRRLLGIAASLVGALIVIRPGSGVFSIYALYPLGGALAYSAYSLVTRFVGRAEDPWTSLLYTGLFGAVILTCIVPFFWVTPSWTAIGLMAILAVCGTLSQLLLIRALGMGEAAMLAPFAYTGLIFAGVWGITLFGEFPDLWTIVGALVIAVSGIYVWHRETRGS</sequence>
<reference evidence="3 4" key="1">
    <citation type="submission" date="2019-04" db="EMBL/GenBank/DDBJ databases">
        <title>Draft genome sequence of Youngimonas vesicularis.</title>
        <authorList>
            <person name="Hameed A."/>
        </authorList>
    </citation>
    <scope>NUCLEOTIDE SEQUENCE [LARGE SCALE GENOMIC DNA]</scope>
    <source>
        <strain evidence="3 4">CC-AMW-E</strain>
    </source>
</reference>
<dbReference type="PANTHER" id="PTHR22911:SF103">
    <property type="entry name" value="BLR2811 PROTEIN"/>
    <property type="match status" value="1"/>
</dbReference>
<organism evidence="3 4">
    <name type="scientific">Thalassobius vesicularis</name>
    <dbReference type="NCBI Taxonomy" id="1294297"/>
    <lineage>
        <taxon>Bacteria</taxon>
        <taxon>Pseudomonadati</taxon>
        <taxon>Pseudomonadota</taxon>
        <taxon>Alphaproteobacteria</taxon>
        <taxon>Rhodobacterales</taxon>
        <taxon>Roseobacteraceae</taxon>
        <taxon>Thalassovita</taxon>
    </lineage>
</organism>
<feature type="domain" description="EamA" evidence="2">
    <location>
        <begin position="138"/>
        <end position="261"/>
    </location>
</feature>
<dbReference type="Proteomes" id="UP000306113">
    <property type="component" value="Unassembled WGS sequence"/>
</dbReference>
<feature type="transmembrane region" description="Helical" evidence="1">
    <location>
        <begin position="88"/>
        <end position="105"/>
    </location>
</feature>